<evidence type="ECO:0000313" key="4">
    <source>
        <dbReference type="Proteomes" id="UP001284901"/>
    </source>
</evidence>
<dbReference type="PANTHER" id="PTHR43236:SF2">
    <property type="entry name" value="BLL0069 PROTEIN"/>
    <property type="match status" value="1"/>
</dbReference>
<organism evidence="2 5">
    <name type="scientific">Actinotignum timonense</name>
    <dbReference type="NCBI Taxonomy" id="1870995"/>
    <lineage>
        <taxon>Bacteria</taxon>
        <taxon>Bacillati</taxon>
        <taxon>Actinomycetota</taxon>
        <taxon>Actinomycetes</taxon>
        <taxon>Actinomycetales</taxon>
        <taxon>Actinomycetaceae</taxon>
        <taxon>Actinotignum</taxon>
    </lineage>
</organism>
<dbReference type="Proteomes" id="UP001284901">
    <property type="component" value="Unassembled WGS sequence"/>
</dbReference>
<gene>
    <name evidence="2" type="ORF">R6G74_00145</name>
    <name evidence="3" type="ORF">R6P33_00805</name>
</gene>
<accession>A0AAW9H9S5</accession>
<dbReference type="EMBL" id="JAWNFY010000002">
    <property type="protein sequence ID" value="MDY5145560.1"/>
    <property type="molecule type" value="Genomic_DNA"/>
</dbReference>
<dbReference type="EMBL" id="JAWNFV010000001">
    <property type="protein sequence ID" value="MDY5139728.1"/>
    <property type="molecule type" value="Genomic_DNA"/>
</dbReference>
<protein>
    <submittedName>
        <fullName evidence="2">ImmA/IrrE family metallo-endopeptidase</fullName>
    </submittedName>
</protein>
<dbReference type="InterPro" id="IPR052345">
    <property type="entry name" value="Rad_response_metalloprotease"/>
</dbReference>
<proteinExistence type="predicted"/>
<feature type="domain" description="IrrE N-terminal-like" evidence="1">
    <location>
        <begin position="59"/>
        <end position="153"/>
    </location>
</feature>
<name>A0AAW9H9S5_9ACTO</name>
<dbReference type="AlphaFoldDB" id="A0AAW9H9S5"/>
<evidence type="ECO:0000313" key="5">
    <source>
        <dbReference type="Proteomes" id="UP001288320"/>
    </source>
</evidence>
<reference evidence="2 4" key="1">
    <citation type="submission" date="2023-10" db="EMBL/GenBank/DDBJ databases">
        <title>Whole Genome based description of the genera Actinobaculum and Actinotignum reveals a complex phylogenetic relationship within the species included in the genus Actinotignum.</title>
        <authorList>
            <person name="Jensen C.S."/>
            <person name="Dargis R."/>
            <person name="Kemp M."/>
            <person name="Christensen J.J."/>
        </authorList>
    </citation>
    <scope>NUCLEOTIDE SEQUENCE</scope>
    <source>
        <strain evidence="3 4">SLA_B089</strain>
        <strain evidence="2">SLA_B245</strain>
    </source>
</reference>
<dbReference type="GeneID" id="92813998"/>
<evidence type="ECO:0000259" key="1">
    <source>
        <dbReference type="Pfam" id="PF06114"/>
    </source>
</evidence>
<keyword evidence="4" id="KW-1185">Reference proteome</keyword>
<dbReference type="PANTHER" id="PTHR43236">
    <property type="entry name" value="ANTITOXIN HIGA1"/>
    <property type="match status" value="1"/>
</dbReference>
<evidence type="ECO:0000313" key="3">
    <source>
        <dbReference type="EMBL" id="MDY5145560.1"/>
    </source>
</evidence>
<comment type="caution">
    <text evidence="2">The sequence shown here is derived from an EMBL/GenBank/DDBJ whole genome shotgun (WGS) entry which is preliminary data.</text>
</comment>
<dbReference type="RefSeq" id="WP_087070924.1">
    <property type="nucleotide sequence ID" value="NZ_CAUPFC010000001.1"/>
</dbReference>
<dbReference type="InterPro" id="IPR010359">
    <property type="entry name" value="IrrE_HExxH"/>
</dbReference>
<dbReference type="Proteomes" id="UP001288320">
    <property type="component" value="Unassembled WGS sequence"/>
</dbReference>
<dbReference type="Gene3D" id="1.10.10.2910">
    <property type="match status" value="1"/>
</dbReference>
<dbReference type="Pfam" id="PF06114">
    <property type="entry name" value="Peptidase_M78"/>
    <property type="match status" value="1"/>
</dbReference>
<evidence type="ECO:0000313" key="2">
    <source>
        <dbReference type="EMBL" id="MDY5139728.1"/>
    </source>
</evidence>
<sequence>MTNEEIARKTATQFRREYDLGCAPILSVTRLVEHDMNIGVAFVNTPAPGHGMIMSLKQRQLIAVGCADDPLQLRFMLAHELGHLKLGHLDRKLTTTQEWGKRAPQEIQADAFARHLLLPLDAATAVARDKKPSAALLSDVVQNYLVTPAVAAIQLRDVDAIDQATCQEWRAIPAVALATKFGWLSEYRLLSALSQQPRAPQHLLARTLEGYRWGAIGPAAIALLTGRTDYQTLVEEIHAVGIIPVETPDVTAATPRDTGTELTAQELALLKGHSDLTTQATS</sequence>